<reference evidence="2" key="1">
    <citation type="journal article" date="2018" name="Virology">
        <title>A giant virus infecting green algae encodes key fermentation genes.</title>
        <authorList>
            <person name="Schvarcz C.R."/>
            <person name="Steward G.F."/>
        </authorList>
    </citation>
    <scope>NUCLEOTIDE SEQUENCE [LARGE SCALE GENOMIC DNA]</scope>
</reference>
<name>A0A2P0VMS4_9VIRU</name>
<evidence type="ECO:0000313" key="2">
    <source>
        <dbReference type="EMBL" id="AUF82207.1"/>
    </source>
</evidence>
<proteinExistence type="predicted"/>
<evidence type="ECO:0000313" key="3">
    <source>
        <dbReference type="Proteomes" id="UP000244773"/>
    </source>
</evidence>
<organism evidence="2">
    <name type="scientific">Tetraselmis virus 1</name>
    <dbReference type="NCBI Taxonomy" id="2060617"/>
    <lineage>
        <taxon>Viruses</taxon>
        <taxon>Varidnaviria</taxon>
        <taxon>Bamfordvirae</taxon>
        <taxon>Nucleocytoviricota</taxon>
        <taxon>Megaviricetes</taxon>
        <taxon>Imitervirales</taxon>
        <taxon>Allomimiviridae</taxon>
        <taxon>Oceanusvirus</taxon>
        <taxon>Oceanusvirus kaneohense</taxon>
    </lineage>
</organism>
<gene>
    <name evidence="2" type="ORF">TetV_115</name>
</gene>
<sequence>MECPDFIDSICSAVAIGGLFHKPNQSIRIRNLCSLLVLYTAILMTTIPSYLSSFKSFYKQLQPKIRFNRTYFPVILSLSLIFIYC</sequence>
<dbReference type="Proteomes" id="UP000244773">
    <property type="component" value="Segment"/>
</dbReference>
<keyword evidence="3" id="KW-1185">Reference proteome</keyword>
<accession>A0A2P0VMS4</accession>
<dbReference type="EMBL" id="KY322437">
    <property type="protein sequence ID" value="AUF82207.1"/>
    <property type="molecule type" value="Genomic_DNA"/>
</dbReference>
<keyword evidence="1" id="KW-0472">Membrane</keyword>
<evidence type="ECO:0000256" key="1">
    <source>
        <dbReference type="SAM" id="Phobius"/>
    </source>
</evidence>
<keyword evidence="1" id="KW-0812">Transmembrane</keyword>
<feature type="transmembrane region" description="Helical" evidence="1">
    <location>
        <begin position="67"/>
        <end position="84"/>
    </location>
</feature>
<protein>
    <submittedName>
        <fullName evidence="2">Uncharacterized protein</fullName>
    </submittedName>
</protein>
<feature type="transmembrane region" description="Helical" evidence="1">
    <location>
        <begin position="29"/>
        <end position="47"/>
    </location>
</feature>
<keyword evidence="1" id="KW-1133">Transmembrane helix</keyword>